<evidence type="ECO:0000313" key="3">
    <source>
        <dbReference type="EnsemblMetazoa" id="ACHR009035-PA"/>
    </source>
</evidence>
<keyword evidence="1" id="KW-0325">Glycoprotein</keyword>
<evidence type="ECO:0000259" key="2">
    <source>
        <dbReference type="Pfam" id="PF00135"/>
    </source>
</evidence>
<dbReference type="Pfam" id="PF00135">
    <property type="entry name" value="COesterase"/>
    <property type="match status" value="1"/>
</dbReference>
<feature type="domain" description="Carboxylesterase type B" evidence="2">
    <location>
        <begin position="9"/>
        <end position="88"/>
    </location>
</feature>
<organism evidence="3 4">
    <name type="scientific">Anopheles christyi</name>
    <dbReference type="NCBI Taxonomy" id="43041"/>
    <lineage>
        <taxon>Eukaryota</taxon>
        <taxon>Metazoa</taxon>
        <taxon>Ecdysozoa</taxon>
        <taxon>Arthropoda</taxon>
        <taxon>Hexapoda</taxon>
        <taxon>Insecta</taxon>
        <taxon>Pterygota</taxon>
        <taxon>Neoptera</taxon>
        <taxon>Endopterygota</taxon>
        <taxon>Diptera</taxon>
        <taxon>Nematocera</taxon>
        <taxon>Culicoidea</taxon>
        <taxon>Culicidae</taxon>
        <taxon>Anophelinae</taxon>
        <taxon>Anopheles</taxon>
    </lineage>
</organism>
<reference evidence="4" key="1">
    <citation type="submission" date="2013-03" db="EMBL/GenBank/DDBJ databases">
        <title>The Genome Sequence of Anopheles christyi ACHKN1017.</title>
        <authorList>
            <consortium name="The Broad Institute Genomics Platform"/>
            <person name="Neafsey D.E."/>
            <person name="Besansky N."/>
            <person name="Walker B."/>
            <person name="Young S.K."/>
            <person name="Zeng Q."/>
            <person name="Gargeya S."/>
            <person name="Fitzgerald M."/>
            <person name="Haas B."/>
            <person name="Abouelleil A."/>
            <person name="Allen A.W."/>
            <person name="Alvarado L."/>
            <person name="Arachchi H.M."/>
            <person name="Berlin A.M."/>
            <person name="Chapman S.B."/>
            <person name="Gainer-Dewar J."/>
            <person name="Goldberg J."/>
            <person name="Griggs A."/>
            <person name="Gujja S."/>
            <person name="Hansen M."/>
            <person name="Howarth C."/>
            <person name="Imamovic A."/>
            <person name="Ireland A."/>
            <person name="Larimer J."/>
            <person name="McCowan C."/>
            <person name="Murphy C."/>
            <person name="Pearson M."/>
            <person name="Poon T.W."/>
            <person name="Priest M."/>
            <person name="Roberts A."/>
            <person name="Saif S."/>
            <person name="Shea T."/>
            <person name="Sisk P."/>
            <person name="Sykes S."/>
            <person name="Wortman J."/>
            <person name="Nusbaum C."/>
            <person name="Birren B."/>
        </authorList>
    </citation>
    <scope>NUCLEOTIDE SEQUENCE [LARGE SCALE GENOMIC DNA]</scope>
    <source>
        <strain evidence="4">ACHKN1017</strain>
    </source>
</reference>
<dbReference type="Gene3D" id="3.40.50.1820">
    <property type="entry name" value="alpha/beta hydrolase"/>
    <property type="match status" value="1"/>
</dbReference>
<dbReference type="AlphaFoldDB" id="A0A182KE48"/>
<proteinExistence type="predicted"/>
<evidence type="ECO:0000313" key="4">
    <source>
        <dbReference type="Proteomes" id="UP000075881"/>
    </source>
</evidence>
<protein>
    <submittedName>
        <fullName evidence="3">COesterase domain-containing protein</fullName>
    </submittedName>
</protein>
<dbReference type="SUPFAM" id="SSF53474">
    <property type="entry name" value="alpha/beta-Hydrolases"/>
    <property type="match status" value="1"/>
</dbReference>
<accession>A0A182KE48</accession>
<dbReference type="Proteomes" id="UP000075881">
    <property type="component" value="Unassembled WGS sequence"/>
</dbReference>
<reference evidence="3" key="2">
    <citation type="submission" date="2020-05" db="UniProtKB">
        <authorList>
            <consortium name="EnsemblMetazoa"/>
        </authorList>
    </citation>
    <scope>IDENTIFICATION</scope>
    <source>
        <strain evidence="3">ACHKN1017</strain>
    </source>
</reference>
<dbReference type="EnsemblMetazoa" id="ACHR009035-RA">
    <property type="protein sequence ID" value="ACHR009035-PA"/>
    <property type="gene ID" value="ACHR009035"/>
</dbReference>
<dbReference type="STRING" id="43041.A0A182KE48"/>
<dbReference type="InterPro" id="IPR029058">
    <property type="entry name" value="AB_hydrolase_fold"/>
</dbReference>
<sequence length="137" mass="15661">MKGIKQHLSNRKHTPTSVYSFQFRGRYSYSNALTGTNTPYGLSHADDMIYLFRTPAFFPDFPRGSPEAEMAQLLVKFFVDFASHESVDKVGTCYGEKCDVMTFSNTKDPYFPVSKRLVPGLDEKMYSFWQSFFGDSA</sequence>
<keyword evidence="4" id="KW-1185">Reference proteome</keyword>
<dbReference type="VEuPathDB" id="VectorBase:ACHR009035"/>
<name>A0A182KE48_9DIPT</name>
<evidence type="ECO:0000256" key="1">
    <source>
        <dbReference type="ARBA" id="ARBA00023180"/>
    </source>
</evidence>
<dbReference type="InterPro" id="IPR002018">
    <property type="entry name" value="CarbesteraseB"/>
</dbReference>